<dbReference type="Gene3D" id="1.10.30.10">
    <property type="entry name" value="High mobility group box domain"/>
    <property type="match status" value="1"/>
</dbReference>
<keyword evidence="8" id="KW-1185">Reference proteome</keyword>
<dbReference type="GO" id="GO:0010468">
    <property type="term" value="P:regulation of gene expression"/>
    <property type="evidence" value="ECO:0007669"/>
    <property type="project" value="TreeGrafter"/>
</dbReference>
<dbReference type="PROSITE" id="PS50118">
    <property type="entry name" value="HMG_BOX_2"/>
    <property type="match status" value="1"/>
</dbReference>
<evidence type="ECO:0000256" key="4">
    <source>
        <dbReference type="SAM" id="Coils"/>
    </source>
</evidence>
<dbReference type="PRINTS" id="PR00886">
    <property type="entry name" value="HIGHMOBLTY12"/>
</dbReference>
<proteinExistence type="predicted"/>
<evidence type="ECO:0000313" key="7">
    <source>
        <dbReference type="EnsemblMetazoa" id="CLYHEMP017415.1"/>
    </source>
</evidence>
<feature type="compositionally biased region" description="Basic residues" evidence="5">
    <location>
        <begin position="46"/>
        <end position="56"/>
    </location>
</feature>
<feature type="compositionally biased region" description="Polar residues" evidence="5">
    <location>
        <begin position="28"/>
        <end position="41"/>
    </location>
</feature>
<dbReference type="SMART" id="SM00398">
    <property type="entry name" value="HMG"/>
    <property type="match status" value="1"/>
</dbReference>
<feature type="DNA-binding region" description="HMG box" evidence="3">
    <location>
        <begin position="63"/>
        <end position="131"/>
    </location>
</feature>
<feature type="compositionally biased region" description="Basic and acidic residues" evidence="5">
    <location>
        <begin position="138"/>
        <end position="166"/>
    </location>
</feature>
<keyword evidence="1 3" id="KW-0238">DNA-binding</keyword>
<feature type="region of interest" description="Disordered" evidence="5">
    <location>
        <begin position="1"/>
        <end position="61"/>
    </location>
</feature>
<evidence type="ECO:0000313" key="8">
    <source>
        <dbReference type="Proteomes" id="UP000594262"/>
    </source>
</evidence>
<dbReference type="SUPFAM" id="SSF47095">
    <property type="entry name" value="HMG-box"/>
    <property type="match status" value="1"/>
</dbReference>
<dbReference type="RefSeq" id="XP_066929120.1">
    <property type="nucleotide sequence ID" value="XM_067073019.1"/>
</dbReference>
<dbReference type="Proteomes" id="UP000594262">
    <property type="component" value="Unplaced"/>
</dbReference>
<reference evidence="7" key="1">
    <citation type="submission" date="2021-01" db="UniProtKB">
        <authorList>
            <consortium name="EnsemblMetazoa"/>
        </authorList>
    </citation>
    <scope>IDENTIFICATION</scope>
</reference>
<feature type="domain" description="HMG box" evidence="6">
    <location>
        <begin position="63"/>
        <end position="131"/>
    </location>
</feature>
<keyword evidence="4" id="KW-0175">Coiled coil</keyword>
<name>A0A7M5X425_9CNID</name>
<sequence>MTADHPAEKHEEMDVIDRADLDDHPSDHSSAGSPAPSISTEDGNKKARPKAKRKRLLKDVNAPKAPLTGYVRFLNEKREKFREDHPDMPFHEITKALGQKWSSMTQEEKQDYLDQAEKEKERYVKELEGYQQTPAYKEFQELKKRKEAEYQHSEEQDPRHLPPKIKHDYPYTNSPKTNGVPLPAPAPGPKLTAENGTQIPIFSEQFLEYSRKRESDLRQLRKGNAVFEEQNAILNKQIDHMKNVMDRVKKEIIQQENENISVQSYLDQIRKILVSRFGKINFPEHLSATLNSENVDNKLAQLAEFLNGSRSTEYGDLKKRVRDVISKLDFPNIKE</sequence>
<dbReference type="InterPro" id="IPR036910">
    <property type="entry name" value="HMG_box_dom_sf"/>
</dbReference>
<keyword evidence="2 3" id="KW-0539">Nucleus</keyword>
<evidence type="ECO:0000259" key="6">
    <source>
        <dbReference type="PROSITE" id="PS50118"/>
    </source>
</evidence>
<dbReference type="GO" id="GO:0005634">
    <property type="term" value="C:nucleus"/>
    <property type="evidence" value="ECO:0007669"/>
    <property type="project" value="UniProtKB-UniRule"/>
</dbReference>
<dbReference type="AlphaFoldDB" id="A0A7M5X425"/>
<evidence type="ECO:0000256" key="2">
    <source>
        <dbReference type="ARBA" id="ARBA00023242"/>
    </source>
</evidence>
<feature type="compositionally biased region" description="Basic and acidic residues" evidence="5">
    <location>
        <begin position="1"/>
        <end position="27"/>
    </location>
</feature>
<evidence type="ECO:0000256" key="5">
    <source>
        <dbReference type="SAM" id="MobiDB-lite"/>
    </source>
</evidence>
<dbReference type="InterPro" id="IPR051965">
    <property type="entry name" value="ChromReg_NeuronalGeneExpr"/>
</dbReference>
<dbReference type="OrthoDB" id="3213154at2759"/>
<dbReference type="EnsemblMetazoa" id="CLYHEMT017415.1">
    <property type="protein sequence ID" value="CLYHEMP017415.1"/>
    <property type="gene ID" value="CLYHEMG017415"/>
</dbReference>
<dbReference type="PANTHER" id="PTHR46040">
    <property type="entry name" value="HIGH MOBILITY GROUP PROTEIN 2"/>
    <property type="match status" value="1"/>
</dbReference>
<dbReference type="CDD" id="cd21980">
    <property type="entry name" value="HMG-box_HMG20"/>
    <property type="match status" value="1"/>
</dbReference>
<evidence type="ECO:0000256" key="1">
    <source>
        <dbReference type="ARBA" id="ARBA00023125"/>
    </source>
</evidence>
<dbReference type="GO" id="GO:0003677">
    <property type="term" value="F:DNA binding"/>
    <property type="evidence" value="ECO:0007669"/>
    <property type="project" value="UniProtKB-UniRule"/>
</dbReference>
<feature type="region of interest" description="Disordered" evidence="5">
    <location>
        <begin position="126"/>
        <end position="166"/>
    </location>
</feature>
<dbReference type="PANTHER" id="PTHR46040:SF3">
    <property type="entry name" value="HIGH MOBILITY GROUP PROTEIN 2"/>
    <property type="match status" value="1"/>
</dbReference>
<organism evidence="7 8">
    <name type="scientific">Clytia hemisphaerica</name>
    <dbReference type="NCBI Taxonomy" id="252671"/>
    <lineage>
        <taxon>Eukaryota</taxon>
        <taxon>Metazoa</taxon>
        <taxon>Cnidaria</taxon>
        <taxon>Hydrozoa</taxon>
        <taxon>Hydroidolina</taxon>
        <taxon>Leptothecata</taxon>
        <taxon>Obeliida</taxon>
        <taxon>Clytiidae</taxon>
        <taxon>Clytia</taxon>
    </lineage>
</organism>
<dbReference type="Pfam" id="PF00505">
    <property type="entry name" value="HMG_box"/>
    <property type="match status" value="1"/>
</dbReference>
<evidence type="ECO:0000256" key="3">
    <source>
        <dbReference type="PROSITE-ProRule" id="PRU00267"/>
    </source>
</evidence>
<protein>
    <recommendedName>
        <fullName evidence="6">HMG box domain-containing protein</fullName>
    </recommendedName>
</protein>
<feature type="coiled-coil region" evidence="4">
    <location>
        <begin position="217"/>
        <end position="258"/>
    </location>
</feature>
<dbReference type="GeneID" id="136816691"/>
<dbReference type="InterPro" id="IPR009071">
    <property type="entry name" value="HMG_box_dom"/>
</dbReference>
<accession>A0A7M5X425</accession>